<dbReference type="SUPFAM" id="SSF81606">
    <property type="entry name" value="PP2C-like"/>
    <property type="match status" value="1"/>
</dbReference>
<dbReference type="InterPro" id="IPR001932">
    <property type="entry name" value="PPM-type_phosphatase-like_dom"/>
</dbReference>
<organism evidence="2 3">
    <name type="scientific">Massilia phyllostachyos</name>
    <dbReference type="NCBI Taxonomy" id="2898585"/>
    <lineage>
        <taxon>Bacteria</taxon>
        <taxon>Pseudomonadati</taxon>
        <taxon>Pseudomonadota</taxon>
        <taxon>Betaproteobacteria</taxon>
        <taxon>Burkholderiales</taxon>
        <taxon>Oxalobacteraceae</taxon>
        <taxon>Telluria group</taxon>
        <taxon>Massilia</taxon>
    </lineage>
</organism>
<protein>
    <submittedName>
        <fullName evidence="2">Protein phosphatase 2C domain-containing protein</fullName>
    </submittedName>
</protein>
<reference evidence="2" key="1">
    <citation type="submission" date="2021-11" db="EMBL/GenBank/DDBJ databases">
        <title>The complete genome of Massilia sp sp. G4R7.</title>
        <authorList>
            <person name="Liu L."/>
            <person name="Yue J."/>
            <person name="Yuan J."/>
            <person name="Yang F."/>
            <person name="Li L."/>
        </authorList>
    </citation>
    <scope>NUCLEOTIDE SEQUENCE</scope>
    <source>
        <strain evidence="2">G4R7</strain>
    </source>
</reference>
<dbReference type="InterPro" id="IPR036457">
    <property type="entry name" value="PPM-type-like_dom_sf"/>
</dbReference>
<dbReference type="EMBL" id="JAJNOC010000001">
    <property type="protein sequence ID" value="MCD2514715.1"/>
    <property type="molecule type" value="Genomic_DNA"/>
</dbReference>
<evidence type="ECO:0000313" key="2">
    <source>
        <dbReference type="EMBL" id="MCD2514715.1"/>
    </source>
</evidence>
<dbReference type="Pfam" id="PF13672">
    <property type="entry name" value="PP2C_2"/>
    <property type="match status" value="1"/>
</dbReference>
<dbReference type="Proteomes" id="UP001179361">
    <property type="component" value="Unassembled WGS sequence"/>
</dbReference>
<sequence length="222" mass="23487">MPNQDAWLLRHTLQGELLVVADGLGSRALSHLGARAACAAAFEALALTQAGGGAPDIAILLATLHARWLARVWPHDPRTCATTCLLALRTGPHLILAQLGDGMVLAGGAGTGPDFMLASTADDFSNQTDCLRDRHEPQSWRAAQLCAADWGGVLLCTDGIAADLTPGRESAFAHALFAQTRNSSARSQRREARRWLGGWPVPGHTDDKTIGCLLAPKENSNA</sequence>
<gene>
    <name evidence="2" type="ORF">LQ564_00125</name>
</gene>
<keyword evidence="3" id="KW-1185">Reference proteome</keyword>
<dbReference type="Gene3D" id="3.60.40.10">
    <property type="entry name" value="PPM-type phosphatase domain"/>
    <property type="match status" value="1"/>
</dbReference>
<evidence type="ECO:0000313" key="3">
    <source>
        <dbReference type="Proteomes" id="UP001179361"/>
    </source>
</evidence>
<name>A0ABS8Q235_9BURK</name>
<accession>A0ABS8Q235</accession>
<comment type="caution">
    <text evidence="2">The sequence shown here is derived from an EMBL/GenBank/DDBJ whole genome shotgun (WGS) entry which is preliminary data.</text>
</comment>
<proteinExistence type="predicted"/>
<feature type="domain" description="PPM-type phosphatase" evidence="1">
    <location>
        <begin position="2"/>
        <end position="195"/>
    </location>
</feature>
<evidence type="ECO:0000259" key="1">
    <source>
        <dbReference type="Pfam" id="PF13672"/>
    </source>
</evidence>